<keyword evidence="2" id="KW-1185">Reference proteome</keyword>
<evidence type="ECO:0000313" key="1">
    <source>
        <dbReference type="EMBL" id="MDR7279914.1"/>
    </source>
</evidence>
<gene>
    <name evidence="1" type="ORF">J2S41_006692</name>
</gene>
<sequence length="129" mass="14551">MAPESATPCAEPRLSVPPDSSVAFDIVVDPGCPPAPGRERWIVVQLDEVGHDFHTLYYLKWRIEYPTGRYRIHSKPANVGVPRIYFVIEVTSQRYAELIAQRQTEDGGLFELSGVQIVSNRAPNTRTKR</sequence>
<evidence type="ECO:0000313" key="2">
    <source>
        <dbReference type="Proteomes" id="UP001183643"/>
    </source>
</evidence>
<proteinExistence type="predicted"/>
<organism evidence="1 2">
    <name type="scientific">Catenuloplanes atrovinosus</name>
    <dbReference type="NCBI Taxonomy" id="137266"/>
    <lineage>
        <taxon>Bacteria</taxon>
        <taxon>Bacillati</taxon>
        <taxon>Actinomycetota</taxon>
        <taxon>Actinomycetes</taxon>
        <taxon>Micromonosporales</taxon>
        <taxon>Micromonosporaceae</taxon>
        <taxon>Catenuloplanes</taxon>
    </lineage>
</organism>
<dbReference type="Proteomes" id="UP001183643">
    <property type="component" value="Unassembled WGS sequence"/>
</dbReference>
<reference evidence="1" key="1">
    <citation type="submission" date="2023-07" db="EMBL/GenBank/DDBJ databases">
        <title>Sequencing the genomes of 1000 actinobacteria strains.</title>
        <authorList>
            <person name="Klenk H.-P."/>
        </authorList>
    </citation>
    <scope>NUCLEOTIDE SEQUENCE</scope>
    <source>
        <strain evidence="1">DSM 44707</strain>
    </source>
</reference>
<dbReference type="AlphaFoldDB" id="A0AAE4CEB8"/>
<name>A0AAE4CEB8_9ACTN</name>
<accession>A0AAE4CEB8</accession>
<dbReference type="EMBL" id="JAVDYB010000001">
    <property type="protein sequence ID" value="MDR7279914.1"/>
    <property type="molecule type" value="Genomic_DNA"/>
</dbReference>
<comment type="caution">
    <text evidence="1">The sequence shown here is derived from an EMBL/GenBank/DDBJ whole genome shotgun (WGS) entry which is preliminary data.</text>
</comment>
<dbReference type="RefSeq" id="WP_310373980.1">
    <property type="nucleotide sequence ID" value="NZ_JAVDYB010000001.1"/>
</dbReference>
<protein>
    <submittedName>
        <fullName evidence="1">Uncharacterized protein</fullName>
    </submittedName>
</protein>